<sequence length="307" mass="33237">MEVFRARDVLELPSSTLRLRGRGSRNRRPHRTLSRASIVLVSRPEIQGQKESDIMDSLEGKRVLVTGGNRGLGLGIVEALVAKKARVTALARDADKLMEVKRRLGVGVLVGDITDQAIAAGALREVRPDVLILNAGTTPAMGPIHELDWDAFSKTWNIDVKATLFWIQEALRLPLASGSRVLLGSSGAAIAGSPMSGGHGGAKRMIMFMANYANVVSNELGRGIRFQTLVPRQMIGETDHGRACAGYYADRKGVSLETFLQNFGKPMSPREYGEYVVTILTDPKFDSTTTFAIKGDTGIVPFDGSQS</sequence>
<reference evidence="3 4" key="1">
    <citation type="submission" date="2015-08" db="EMBL/GenBank/DDBJ databases">
        <authorList>
            <person name="Babu N.S."/>
            <person name="Beckwith C.J."/>
            <person name="Beseler K.G."/>
            <person name="Brison A."/>
            <person name="Carone J.V."/>
            <person name="Caskin T.P."/>
            <person name="Diamond M."/>
            <person name="Durham M.E."/>
            <person name="Foxe J.M."/>
            <person name="Go M."/>
            <person name="Henderson B.A."/>
            <person name="Jones I.B."/>
            <person name="McGettigan J.A."/>
            <person name="Micheletti S.J."/>
            <person name="Nasrallah M.E."/>
            <person name="Ortiz D."/>
            <person name="Piller C.R."/>
            <person name="Privatt S.R."/>
            <person name="Schneider S.L."/>
            <person name="Sharp S."/>
            <person name="Smith T.C."/>
            <person name="Stanton J.D."/>
            <person name="Ullery H.E."/>
            <person name="Wilson R.J."/>
            <person name="Serrano M.G."/>
            <person name="Buck G."/>
            <person name="Lee V."/>
            <person name="Wang Y."/>
            <person name="Carvalho R."/>
            <person name="Voegtly L."/>
            <person name="Shi R."/>
            <person name="Duckworth R."/>
            <person name="Johnson A."/>
            <person name="Loviza R."/>
            <person name="Walstead R."/>
            <person name="Shah Z."/>
            <person name="Kiflezghi M."/>
            <person name="Wade K."/>
            <person name="Ball S.L."/>
            <person name="Bradley K.W."/>
            <person name="Asai D.J."/>
            <person name="Bowman C.A."/>
            <person name="Russell D.A."/>
            <person name="Pope W.H."/>
            <person name="Jacobs-Sera D."/>
            <person name="Hendrix R.W."/>
            <person name="Hatfull G.F."/>
        </authorList>
    </citation>
    <scope>NUCLEOTIDE SEQUENCE [LARGE SCALE GENOMIC DNA]</scope>
    <source>
        <strain evidence="3 4">DSM 27648</strain>
    </source>
</reference>
<gene>
    <name evidence="3" type="ORF">AKJ09_08077</name>
</gene>
<dbReference type="Pfam" id="PF00106">
    <property type="entry name" value="adh_short"/>
    <property type="match status" value="1"/>
</dbReference>
<accession>A0A0K1Q6S2</accession>
<dbReference type="STRING" id="1391654.AKJ09_08077"/>
<dbReference type="Proteomes" id="UP000064967">
    <property type="component" value="Chromosome"/>
</dbReference>
<dbReference type="EMBL" id="CP012333">
    <property type="protein sequence ID" value="AKV01414.1"/>
    <property type="molecule type" value="Genomic_DNA"/>
</dbReference>
<evidence type="ECO:0000256" key="2">
    <source>
        <dbReference type="ARBA" id="ARBA00023002"/>
    </source>
</evidence>
<organism evidence="3 4">
    <name type="scientific">Labilithrix luteola</name>
    <dbReference type="NCBI Taxonomy" id="1391654"/>
    <lineage>
        <taxon>Bacteria</taxon>
        <taxon>Pseudomonadati</taxon>
        <taxon>Myxococcota</taxon>
        <taxon>Polyangia</taxon>
        <taxon>Polyangiales</taxon>
        <taxon>Labilitrichaceae</taxon>
        <taxon>Labilithrix</taxon>
    </lineage>
</organism>
<name>A0A0K1Q6S2_9BACT</name>
<comment type="similarity">
    <text evidence="1">Belongs to the short-chain dehydrogenases/reductases (SDR) family.</text>
</comment>
<dbReference type="AlphaFoldDB" id="A0A0K1Q6S2"/>
<keyword evidence="4" id="KW-1185">Reference proteome</keyword>
<evidence type="ECO:0000256" key="1">
    <source>
        <dbReference type="ARBA" id="ARBA00006484"/>
    </source>
</evidence>
<dbReference type="GO" id="GO:0050664">
    <property type="term" value="F:oxidoreductase activity, acting on NAD(P)H, oxygen as acceptor"/>
    <property type="evidence" value="ECO:0007669"/>
    <property type="project" value="TreeGrafter"/>
</dbReference>
<evidence type="ECO:0000313" key="3">
    <source>
        <dbReference type="EMBL" id="AKV01414.1"/>
    </source>
</evidence>
<proteinExistence type="inferred from homology"/>
<dbReference type="CDD" id="cd05233">
    <property type="entry name" value="SDR_c"/>
    <property type="match status" value="1"/>
</dbReference>
<dbReference type="InterPro" id="IPR036291">
    <property type="entry name" value="NAD(P)-bd_dom_sf"/>
</dbReference>
<dbReference type="SUPFAM" id="SSF51735">
    <property type="entry name" value="NAD(P)-binding Rossmann-fold domains"/>
    <property type="match status" value="1"/>
</dbReference>
<evidence type="ECO:0000313" key="4">
    <source>
        <dbReference type="Proteomes" id="UP000064967"/>
    </source>
</evidence>
<dbReference type="KEGG" id="llu:AKJ09_08077"/>
<dbReference type="Gene3D" id="3.40.50.720">
    <property type="entry name" value="NAD(P)-binding Rossmann-like Domain"/>
    <property type="match status" value="1"/>
</dbReference>
<protein>
    <submittedName>
        <fullName evidence="3">Putative short-chain dehydrogenase</fullName>
    </submittedName>
</protein>
<dbReference type="PANTHER" id="PTHR43008">
    <property type="entry name" value="BENZIL REDUCTASE"/>
    <property type="match status" value="1"/>
</dbReference>
<dbReference type="InterPro" id="IPR002347">
    <property type="entry name" value="SDR_fam"/>
</dbReference>
<keyword evidence="2" id="KW-0560">Oxidoreductase</keyword>
<dbReference type="PANTHER" id="PTHR43008:SF4">
    <property type="entry name" value="CHAIN DEHYDROGENASE, PUTATIVE (AFU_ORTHOLOGUE AFUA_4G08710)-RELATED"/>
    <property type="match status" value="1"/>
</dbReference>